<dbReference type="Proteomes" id="UP001595453">
    <property type="component" value="Unassembled WGS sequence"/>
</dbReference>
<feature type="chain" id="PRO_5046870274" evidence="1">
    <location>
        <begin position="22"/>
        <end position="460"/>
    </location>
</feature>
<dbReference type="Gene3D" id="2.60.120.380">
    <property type="match status" value="1"/>
</dbReference>
<keyword evidence="3" id="KW-1185">Reference proteome</keyword>
<accession>A0ABV7CER8</accession>
<comment type="caution">
    <text evidence="2">The sequence shown here is derived from an EMBL/GenBank/DDBJ whole genome shotgun (WGS) entry which is preliminary data.</text>
</comment>
<feature type="signal peptide" evidence="1">
    <location>
        <begin position="1"/>
        <end position="21"/>
    </location>
</feature>
<reference evidence="3" key="1">
    <citation type="journal article" date="2019" name="Int. J. Syst. Evol. Microbiol.">
        <title>The Global Catalogue of Microorganisms (GCM) 10K type strain sequencing project: providing services to taxonomists for standard genome sequencing and annotation.</title>
        <authorList>
            <consortium name="The Broad Institute Genomics Platform"/>
            <consortium name="The Broad Institute Genome Sequencing Center for Infectious Disease"/>
            <person name="Wu L."/>
            <person name="Ma J."/>
        </authorList>
    </citation>
    <scope>NUCLEOTIDE SEQUENCE [LARGE SCALE GENOMIC DNA]</scope>
    <source>
        <strain evidence="3">KCTC 42730</strain>
    </source>
</reference>
<keyword evidence="1" id="KW-0732">Signal</keyword>
<sequence>MKKNFSTLALSLCITSPLVFAKQAIDPLSYLEQAAQPALFQKILNTTPVSIQQSVRADKMLNKSSHGTPVTTSAITPVCPTLAVNTVYPLGGSQTGDVLCYHFAVTQNSKTSAFLVGQSAATNVNLTIIRHNPDDTFTALAASANGANQDELAVALTEPGDYYWYMEVISSDAADFSFGAIVSTQLDAYEFNDDVAHVTILPDKQNTISANIDNIFDFDYYVFQSVRGQDLLLELQDKNNSDEFVLEVYNGGSWITIPANSRQPIKQLQPNQNVLVRVSGNPNLAANPANYYGLTFGSIVASFSANLVSGESGVERIPYSAFSNPYLTTQAYKKLTWRVTLQDSTGQPVAGAKAKFRLIRDFENIADMQHPYEDFDVLSNNIGVASGTIDLGSCFSDLTVEHTSYSLGYRNVWRSDFRVGAWRLELDTYPGQELGIGGDSVPFVYLGHICDQDLVSSTKQ</sequence>
<evidence type="ECO:0000256" key="1">
    <source>
        <dbReference type="SAM" id="SignalP"/>
    </source>
</evidence>
<name>A0ABV7CER8_9GAMM</name>
<evidence type="ECO:0000313" key="3">
    <source>
        <dbReference type="Proteomes" id="UP001595453"/>
    </source>
</evidence>
<gene>
    <name evidence="2" type="ORF">ACFOEE_00380</name>
</gene>
<protein>
    <submittedName>
        <fullName evidence="2">Uncharacterized protein</fullName>
    </submittedName>
</protein>
<dbReference type="EMBL" id="JBHRSD010000001">
    <property type="protein sequence ID" value="MFC3030987.1"/>
    <property type="molecule type" value="Genomic_DNA"/>
</dbReference>
<evidence type="ECO:0000313" key="2">
    <source>
        <dbReference type="EMBL" id="MFC3030987.1"/>
    </source>
</evidence>
<dbReference type="RefSeq" id="WP_377119768.1">
    <property type="nucleotide sequence ID" value="NZ_JBHRSD010000001.1"/>
</dbReference>
<proteinExistence type="predicted"/>
<organism evidence="2 3">
    <name type="scientific">Pseudoalteromonas fenneropenaei</name>
    <dbReference type="NCBI Taxonomy" id="1737459"/>
    <lineage>
        <taxon>Bacteria</taxon>
        <taxon>Pseudomonadati</taxon>
        <taxon>Pseudomonadota</taxon>
        <taxon>Gammaproteobacteria</taxon>
        <taxon>Alteromonadales</taxon>
        <taxon>Pseudoalteromonadaceae</taxon>
        <taxon>Pseudoalteromonas</taxon>
    </lineage>
</organism>